<protein>
    <submittedName>
        <fullName evidence="2">Unannotated protein</fullName>
    </submittedName>
</protein>
<dbReference type="GO" id="GO:0016491">
    <property type="term" value="F:oxidoreductase activity"/>
    <property type="evidence" value="ECO:0007669"/>
    <property type="project" value="InterPro"/>
</dbReference>
<evidence type="ECO:0000313" key="3">
    <source>
        <dbReference type="EMBL" id="CAB4933830.1"/>
    </source>
</evidence>
<organism evidence="2">
    <name type="scientific">freshwater metagenome</name>
    <dbReference type="NCBI Taxonomy" id="449393"/>
    <lineage>
        <taxon>unclassified sequences</taxon>
        <taxon>metagenomes</taxon>
        <taxon>ecological metagenomes</taxon>
    </lineage>
</organism>
<dbReference type="SUPFAM" id="SSF52833">
    <property type="entry name" value="Thioredoxin-like"/>
    <property type="match status" value="1"/>
</dbReference>
<dbReference type="EMBL" id="CAFBNC010000032">
    <property type="protein sequence ID" value="CAB4933830.1"/>
    <property type="molecule type" value="Genomic_DNA"/>
</dbReference>
<evidence type="ECO:0000313" key="2">
    <source>
        <dbReference type="EMBL" id="CAB4323665.1"/>
    </source>
</evidence>
<feature type="domain" description="DSBA-like thioredoxin" evidence="1">
    <location>
        <begin position="5"/>
        <end position="174"/>
    </location>
</feature>
<accession>A0A6J5YE13</accession>
<evidence type="ECO:0000259" key="1">
    <source>
        <dbReference type="Pfam" id="PF01323"/>
    </source>
</evidence>
<sequence>MAIEIEVFADIWCPFAHVGLRCARDQRDATGRVDVVIRVRPWPLELVNSAPMDPAKTASHIEHLRHQINDNQFVGFDATNFPSSTLEALALIEHAYATDARTGEAATFVVRDALFEKGLDISDPAVLESIAADLGIGPTDDADRTAVTDSWHAGQARGVKGSPHFFSGDAEMFCPSLDISRSDAGDMSIALNIERLNSFLALCLG</sequence>
<dbReference type="Gene3D" id="3.40.30.10">
    <property type="entry name" value="Glutaredoxin"/>
    <property type="match status" value="1"/>
</dbReference>
<dbReference type="Pfam" id="PF01323">
    <property type="entry name" value="DSBA"/>
    <property type="match status" value="1"/>
</dbReference>
<dbReference type="EMBL" id="CAEMXZ010000061">
    <property type="protein sequence ID" value="CAB4323665.1"/>
    <property type="molecule type" value="Genomic_DNA"/>
</dbReference>
<reference evidence="2" key="1">
    <citation type="submission" date="2020-05" db="EMBL/GenBank/DDBJ databases">
        <authorList>
            <person name="Chiriac C."/>
            <person name="Salcher M."/>
            <person name="Ghai R."/>
            <person name="Kavagutti S V."/>
        </authorList>
    </citation>
    <scope>NUCLEOTIDE SEQUENCE</scope>
</reference>
<proteinExistence type="predicted"/>
<dbReference type="InterPro" id="IPR001853">
    <property type="entry name" value="DSBA-like_thioredoxin_dom"/>
</dbReference>
<gene>
    <name evidence="2" type="ORF">UFOPK1392_01422</name>
    <name evidence="3" type="ORF">UFOPK3733_00839</name>
</gene>
<name>A0A6J5YE13_9ZZZZ</name>
<dbReference type="AlphaFoldDB" id="A0A6J5YE13"/>
<dbReference type="InterPro" id="IPR036249">
    <property type="entry name" value="Thioredoxin-like_sf"/>
</dbReference>